<evidence type="ECO:0000259" key="1">
    <source>
        <dbReference type="Pfam" id="PF24390"/>
    </source>
</evidence>
<dbReference type="Proteomes" id="UP000199572">
    <property type="component" value="Unassembled WGS sequence"/>
</dbReference>
<dbReference type="STRING" id="390241.SAMN04488023_1208"/>
<sequence length="344" mass="40795">MDELAALIVNLIKDYRNDDGIFIDKDHVMRWANQFDENDRQFILEELYHILPKSYISKELVVGEFEQIFKYLAEYNKYDDIKSFLNDSRFLSCQSEEKSQTKLLEFLTEICMKQFGFSINTSNSENIKFWIYVDDVLASGGTFKRDIKKEVLAYGTDKFQDQGIKLIPIFFFLHTWGYKIVKYGLSMDFGGVFTSLTFHRVHEIENDPRINYYNNNPKFNHVYPIKPDDCDHWEIYLQSLEAEKHETYAYRDNERPGKEEFYSSPENRNRYEQIILNKGIEILSRAENLSPSTRPLGFGYPSYKTFGTGSHAFTWRNISNTCPIIYWWENHNWIPLFSVANRGR</sequence>
<proteinExistence type="predicted"/>
<name>A0A1H9SYJ9_9SPHI</name>
<reference evidence="2 3" key="1">
    <citation type="submission" date="2016-10" db="EMBL/GenBank/DDBJ databases">
        <authorList>
            <person name="de Groot N.N."/>
        </authorList>
    </citation>
    <scope>NUCLEOTIDE SEQUENCE [LARGE SCALE GENOMIC DNA]</scope>
    <source>
        <strain evidence="2 3">DSM 18610</strain>
    </source>
</reference>
<feature type="domain" description="PRTase-CE" evidence="1">
    <location>
        <begin position="28"/>
        <end position="338"/>
    </location>
</feature>
<dbReference type="AlphaFoldDB" id="A0A1H9SYJ9"/>
<evidence type="ECO:0000313" key="3">
    <source>
        <dbReference type="Proteomes" id="UP000199572"/>
    </source>
</evidence>
<organism evidence="2 3">
    <name type="scientific">Pedobacter rhizosphaerae</name>
    <dbReference type="NCBI Taxonomy" id="390241"/>
    <lineage>
        <taxon>Bacteria</taxon>
        <taxon>Pseudomonadati</taxon>
        <taxon>Bacteroidota</taxon>
        <taxon>Sphingobacteriia</taxon>
        <taxon>Sphingobacteriales</taxon>
        <taxon>Sphingobacteriaceae</taxon>
        <taxon>Pedobacter</taxon>
    </lineage>
</organism>
<dbReference type="InterPro" id="IPR056920">
    <property type="entry name" value="PRTase-CE"/>
</dbReference>
<gene>
    <name evidence="2" type="ORF">SAMN04488023_1208</name>
</gene>
<protein>
    <recommendedName>
        <fullName evidence="1">PRTase-CE domain-containing protein</fullName>
    </recommendedName>
</protein>
<keyword evidence="3" id="KW-1185">Reference proteome</keyword>
<evidence type="ECO:0000313" key="2">
    <source>
        <dbReference type="EMBL" id="SER89971.1"/>
    </source>
</evidence>
<dbReference type="Pfam" id="PF24390">
    <property type="entry name" value="PRTase-CE"/>
    <property type="match status" value="1"/>
</dbReference>
<dbReference type="RefSeq" id="WP_090885956.1">
    <property type="nucleotide sequence ID" value="NZ_FOGG01000020.1"/>
</dbReference>
<accession>A0A1H9SYJ9</accession>
<dbReference type="OrthoDB" id="7753492at2"/>
<dbReference type="EMBL" id="FOGG01000020">
    <property type="protein sequence ID" value="SER89971.1"/>
    <property type="molecule type" value="Genomic_DNA"/>
</dbReference>